<comment type="caution">
    <text evidence="2">The sequence shown here is derived from an EMBL/GenBank/DDBJ whole genome shotgun (WGS) entry which is preliminary data.</text>
</comment>
<dbReference type="OrthoDB" id="2624308at2759"/>
<feature type="transmembrane region" description="Helical" evidence="1">
    <location>
        <begin position="594"/>
        <end position="613"/>
    </location>
</feature>
<evidence type="ECO:0000313" key="3">
    <source>
        <dbReference type="Proteomes" id="UP000193144"/>
    </source>
</evidence>
<evidence type="ECO:0000256" key="1">
    <source>
        <dbReference type="SAM" id="Phobius"/>
    </source>
</evidence>
<keyword evidence="1" id="KW-1133">Transmembrane helix</keyword>
<sequence length="795" mass="90296">MAQYEMSPKGTHSTSYEAPYGDLPVQMNTEGRAYSHAGKPYKGPLRLRGYRHIFDPYSVFKLGKPHFYRKPGYAYEKLAKHRHLDWFEREWVGDYDDRYISPYDGKISKLVVQAVDNVYDGPANSTWRRTFVRNIAPLYMRLANWPLNHVDYARNGGPTSEDWPMICVKWFFAAIAITFVVGTPTEAEGQVRNEGKYDGVPYKYHGYPKVARNALEMANSRGYRNEANPVAERLLRPRYLCFLRETGTPAMIMNVEEWITQYRAEKNLSYVFVAYTGEQFRTTEDFRALHQMADAAARNAGVLAYWVGCSCMPEPENMQEDVYRICDVIRGAHSVAIAVARPANDMHGISTTDEMLQQWGSRIWTFPEVLLAPAGQMVKVYTRGSDLFSPIEVAKNQFAAKVWKEDAHVARQLVDHYEGNLILNQLELVTLALECLHHRETTQYLKGDHSYALMGLLRIRPKIDPTDSAFQAFARLSLANDSDQLLERLICVMPRSPSQPWHSMDDAFNCKLWDILPQETSIAGIGEDDTIILDGCRAANIRWKSFAPVAYAKLLSWKRWAAQKLIHLGGVTMLIAIILVSMPETYYTHGTKAAGGILLVYSLVLMGMSPWLLRIIYQGKFWKTQGWFFGFEGYMDIDTIECQIWGGRLGRLKWSPYGSPLSRHHRNEYGDCIADDPCSDPATAALVEKAKTAGPGEQRVFTIVDAGTMTVTMFVAERPPVCFLFAGSEGGMQRVIGCSYDWTSQTMYRETVLRFQTPVVDEVFRIPRVKVGFKRPQYPVGDFNAVGEAKGNLSH</sequence>
<organism evidence="2 3">
    <name type="scientific">Clohesyomyces aquaticus</name>
    <dbReference type="NCBI Taxonomy" id="1231657"/>
    <lineage>
        <taxon>Eukaryota</taxon>
        <taxon>Fungi</taxon>
        <taxon>Dikarya</taxon>
        <taxon>Ascomycota</taxon>
        <taxon>Pezizomycotina</taxon>
        <taxon>Dothideomycetes</taxon>
        <taxon>Pleosporomycetidae</taxon>
        <taxon>Pleosporales</taxon>
        <taxon>Lindgomycetaceae</taxon>
        <taxon>Clohesyomyces</taxon>
    </lineage>
</organism>
<keyword evidence="1" id="KW-0472">Membrane</keyword>
<dbReference type="Proteomes" id="UP000193144">
    <property type="component" value="Unassembled WGS sequence"/>
</dbReference>
<evidence type="ECO:0000313" key="2">
    <source>
        <dbReference type="EMBL" id="ORY04878.1"/>
    </source>
</evidence>
<evidence type="ECO:0008006" key="4">
    <source>
        <dbReference type="Google" id="ProtNLM"/>
    </source>
</evidence>
<dbReference type="EMBL" id="MCFA01000131">
    <property type="protein sequence ID" value="ORY04878.1"/>
    <property type="molecule type" value="Genomic_DNA"/>
</dbReference>
<keyword evidence="1" id="KW-0812">Transmembrane</keyword>
<name>A0A1Y1Z3N3_9PLEO</name>
<feature type="transmembrane region" description="Helical" evidence="1">
    <location>
        <begin position="565"/>
        <end position="582"/>
    </location>
</feature>
<proteinExistence type="predicted"/>
<gene>
    <name evidence="2" type="ORF">BCR34DRAFT_53798</name>
</gene>
<keyword evidence="3" id="KW-1185">Reference proteome</keyword>
<reference evidence="2 3" key="1">
    <citation type="submission" date="2016-07" db="EMBL/GenBank/DDBJ databases">
        <title>Pervasive Adenine N6-methylation of Active Genes in Fungi.</title>
        <authorList>
            <consortium name="DOE Joint Genome Institute"/>
            <person name="Mondo S.J."/>
            <person name="Dannebaum R.O."/>
            <person name="Kuo R.C."/>
            <person name="Labutti K."/>
            <person name="Haridas S."/>
            <person name="Kuo A."/>
            <person name="Salamov A."/>
            <person name="Ahrendt S.R."/>
            <person name="Lipzen A."/>
            <person name="Sullivan W."/>
            <person name="Andreopoulos W.B."/>
            <person name="Clum A."/>
            <person name="Lindquist E."/>
            <person name="Daum C."/>
            <person name="Ramamoorthy G.K."/>
            <person name="Gryganskyi A."/>
            <person name="Culley D."/>
            <person name="Magnuson J.K."/>
            <person name="James T.Y."/>
            <person name="O'Malley M.A."/>
            <person name="Stajich J.E."/>
            <person name="Spatafora J.W."/>
            <person name="Visel A."/>
            <person name="Grigoriev I.V."/>
        </authorList>
    </citation>
    <scope>NUCLEOTIDE SEQUENCE [LARGE SCALE GENOMIC DNA]</scope>
    <source>
        <strain evidence="2 3">CBS 115471</strain>
    </source>
</reference>
<dbReference type="STRING" id="1231657.A0A1Y1Z3N3"/>
<accession>A0A1Y1Z3N3</accession>
<protein>
    <recommendedName>
        <fullName evidence="4">3-hydroxyisobutyrate dehydrogenase protein</fullName>
    </recommendedName>
</protein>
<dbReference type="AlphaFoldDB" id="A0A1Y1Z3N3"/>